<reference evidence="7" key="1">
    <citation type="submission" date="2023-03" db="UniProtKB">
        <authorList>
            <consortium name="EnsemblPlants"/>
        </authorList>
    </citation>
    <scope>IDENTIFICATION</scope>
</reference>
<organism evidence="7">
    <name type="scientific">Cucumis melo</name>
    <name type="common">Muskmelon</name>
    <dbReference type="NCBI Taxonomy" id="3656"/>
    <lineage>
        <taxon>Eukaryota</taxon>
        <taxon>Viridiplantae</taxon>
        <taxon>Streptophyta</taxon>
        <taxon>Embryophyta</taxon>
        <taxon>Tracheophyta</taxon>
        <taxon>Spermatophyta</taxon>
        <taxon>Magnoliopsida</taxon>
        <taxon>eudicotyledons</taxon>
        <taxon>Gunneridae</taxon>
        <taxon>Pentapetalae</taxon>
        <taxon>rosids</taxon>
        <taxon>fabids</taxon>
        <taxon>Cucurbitales</taxon>
        <taxon>Cucurbitaceae</taxon>
        <taxon>Benincaseae</taxon>
        <taxon>Cucumis</taxon>
    </lineage>
</organism>
<dbReference type="SUPFAM" id="SSF52540">
    <property type="entry name" value="P-loop containing nucleoside triphosphate hydrolases"/>
    <property type="match status" value="1"/>
</dbReference>
<dbReference type="RefSeq" id="XP_008455809.2">
    <property type="nucleotide sequence ID" value="XM_008457587.3"/>
</dbReference>
<dbReference type="Pfam" id="PF13178">
    <property type="entry name" value="DUF4005"/>
    <property type="match status" value="1"/>
</dbReference>
<evidence type="ECO:0000256" key="5">
    <source>
        <dbReference type="SAM" id="MobiDB-lite"/>
    </source>
</evidence>
<evidence type="ECO:0000256" key="4">
    <source>
        <dbReference type="ARBA" id="ARBA00045534"/>
    </source>
</evidence>
<dbReference type="SMART" id="SM00015">
    <property type="entry name" value="IQ"/>
    <property type="match status" value="2"/>
</dbReference>
<keyword evidence="1" id="KW-0112">Calmodulin-binding</keyword>
<evidence type="ECO:0000256" key="2">
    <source>
        <dbReference type="ARBA" id="ARBA00024341"/>
    </source>
</evidence>
<dbReference type="eggNOG" id="ENOG502S0AM">
    <property type="taxonomic scope" value="Eukaryota"/>
</dbReference>
<dbReference type="PROSITE" id="PS50096">
    <property type="entry name" value="IQ"/>
    <property type="match status" value="2"/>
</dbReference>
<dbReference type="Pfam" id="PF00612">
    <property type="entry name" value="IQ"/>
    <property type="match status" value="2"/>
</dbReference>
<feature type="domain" description="DUF4005" evidence="6">
    <location>
        <begin position="235"/>
        <end position="327"/>
    </location>
</feature>
<evidence type="ECO:0000313" key="7">
    <source>
        <dbReference type="EnsemblPlants" id="MELO3C004368.2.1"/>
    </source>
</evidence>
<dbReference type="PANTHER" id="PTHR32295">
    <property type="entry name" value="IQ-DOMAIN 5-RELATED"/>
    <property type="match status" value="1"/>
</dbReference>
<feature type="compositionally biased region" description="Basic and acidic residues" evidence="5">
    <location>
        <begin position="290"/>
        <end position="304"/>
    </location>
</feature>
<evidence type="ECO:0000259" key="6">
    <source>
        <dbReference type="Pfam" id="PF13178"/>
    </source>
</evidence>
<dbReference type="InterPro" id="IPR000048">
    <property type="entry name" value="IQ_motif_EF-hand-BS"/>
</dbReference>
<dbReference type="PANTHER" id="PTHR32295:SF263">
    <property type="entry name" value="DUF4005 DOMAIN-CONTAINING PROTEIN"/>
    <property type="match status" value="1"/>
</dbReference>
<dbReference type="InterPro" id="IPR025064">
    <property type="entry name" value="DUF4005"/>
</dbReference>
<sequence>MGKAGKWILNFLVGKKEDNEKKRKKKKMGSSSSSSFSDHHENLKLKWSFRKTSTKSSNLLLTHNLSKSVNSIDTIEAMNHVAIAEQRKPPSTVQNAAATTIQSAYRSHLARKALHALRALVKIQALVRGHLVRKQTAATLKSLQALMAIQVRARASRIQLLEEDEELLERRRHKHLINTNLEQEYKERLNVNLNEKLKPYKSKSGHISRSQIEQIENEHDAYWRRNVSVSRRQLQYKNQSSSMESDTPEYYILVSKPTAETTLYSMDQPRHSNFVPDDYLLYPNYMAKTESSKAKVRSQSEPKQRPYSNARMKSKQIRTAERIDLNDQIQNSLQSLKHNGYENHNPWFMKLYQFKKTSKNQDGDSTSSKFSYPND</sequence>
<dbReference type="InterPro" id="IPR027417">
    <property type="entry name" value="P-loop_NTPase"/>
</dbReference>
<dbReference type="Gene3D" id="1.20.5.190">
    <property type="match status" value="1"/>
</dbReference>
<comment type="similarity">
    <text evidence="2">Belongs to the IQD family.</text>
</comment>
<evidence type="ECO:0000256" key="3">
    <source>
        <dbReference type="ARBA" id="ARBA00024378"/>
    </source>
</evidence>
<name>A0A9I9CJ26_CUCME</name>
<feature type="region of interest" description="Disordered" evidence="5">
    <location>
        <begin position="18"/>
        <end position="38"/>
    </location>
</feature>
<dbReference type="CDD" id="cd23767">
    <property type="entry name" value="IQCD"/>
    <property type="match status" value="1"/>
</dbReference>
<accession>A0A9I9CJ26</accession>
<proteinExistence type="inferred from homology"/>
<comment type="function">
    <text evidence="4">May be involved in cooperative interactions with calmodulins or calmodulin-like proteins. Recruits calmodulin proteins to microtubules, thus being a potential scaffold in cellular signaling and trafficking. May associate with nucleic acids and regulate gene expression at the transcriptional or post-transcriptional level.</text>
</comment>
<gene>
    <name evidence="7" type="primary">103495905</name>
</gene>
<dbReference type="EnsemblPlants" id="MELO3C004368.2.1">
    <property type="protein sequence ID" value="MELO3C004368.2.1"/>
    <property type="gene ID" value="MELO3C004368.2"/>
</dbReference>
<evidence type="ECO:0000256" key="1">
    <source>
        <dbReference type="ARBA" id="ARBA00022860"/>
    </source>
</evidence>
<comment type="subunit">
    <text evidence="3">Binds to multiple calmodulin (CaM) in the presence of Ca(2+) and CaM-like proteins.</text>
</comment>
<protein>
    <recommendedName>
        <fullName evidence="6">DUF4005 domain-containing protein</fullName>
    </recommendedName>
</protein>
<feature type="region of interest" description="Disordered" evidence="5">
    <location>
        <begin position="290"/>
        <end position="316"/>
    </location>
</feature>